<protein>
    <submittedName>
        <fullName evidence="5">Nuclease</fullName>
    </submittedName>
</protein>
<keyword evidence="2" id="KW-0255">Endonuclease</keyword>
<comment type="caution">
    <text evidence="5">The sequence shown here is derived from an EMBL/GenBank/DDBJ whole genome shotgun (WGS) entry which is preliminary data.</text>
</comment>
<evidence type="ECO:0000256" key="1">
    <source>
        <dbReference type="ARBA" id="ARBA00022722"/>
    </source>
</evidence>
<dbReference type="PANTHER" id="PTHR12302">
    <property type="entry name" value="EBNA2 BINDING PROTEIN P100"/>
    <property type="match status" value="1"/>
</dbReference>
<dbReference type="Pfam" id="PF00565">
    <property type="entry name" value="SNase"/>
    <property type="match status" value="1"/>
</dbReference>
<accession>A0A4Y9F948</accession>
<dbReference type="RefSeq" id="WP_135261101.1">
    <property type="nucleotide sequence ID" value="NZ_SJZF01000038.1"/>
</dbReference>
<dbReference type="GO" id="GO:0004519">
    <property type="term" value="F:endonuclease activity"/>
    <property type="evidence" value="ECO:0007669"/>
    <property type="project" value="UniProtKB-KW"/>
</dbReference>
<sequence length="234" mass="25910">MGLRALGLLPWLLALVLALAPEGRLQGPVAVLRVVDGDTVELQGLGPVRLIGIDAPESTYNHRTAGPEEVRLGLEAKAFLARLLQGLQGRKVWVELDVQERDRYRRVLAYLYLEDPRGDWIHGGRRFLQVNLELVRAGWAEPYTVPPNVRYAALYLQAAREARAKGVGMWGGGQASRPQGPAPDRKGCDPAYPTVCVPPPPPDLDCRDIPYRRFKVLPPDPHRFDRDGDGVGCE</sequence>
<gene>
    <name evidence="5" type="ORF">E0687_12750</name>
</gene>
<keyword evidence="3" id="KW-0378">Hydrolase</keyword>
<proteinExistence type="predicted"/>
<dbReference type="InterPro" id="IPR035437">
    <property type="entry name" value="SNase_OB-fold_sf"/>
</dbReference>
<dbReference type="SMART" id="SM00318">
    <property type="entry name" value="SNc"/>
    <property type="match status" value="1"/>
</dbReference>
<dbReference type="SUPFAM" id="SSF50199">
    <property type="entry name" value="Staphylococcal nuclease"/>
    <property type="match status" value="1"/>
</dbReference>
<evidence type="ECO:0000256" key="2">
    <source>
        <dbReference type="ARBA" id="ARBA00022759"/>
    </source>
</evidence>
<dbReference type="Proteomes" id="UP000297668">
    <property type="component" value="Unassembled WGS sequence"/>
</dbReference>
<dbReference type="PROSITE" id="PS50830">
    <property type="entry name" value="TNASE_3"/>
    <property type="match status" value="1"/>
</dbReference>
<dbReference type="PANTHER" id="PTHR12302:SF3">
    <property type="entry name" value="SERINE_THREONINE-PROTEIN KINASE 31"/>
    <property type="match status" value="1"/>
</dbReference>
<dbReference type="InterPro" id="IPR016071">
    <property type="entry name" value="Staphylococal_nuclease_OB-fold"/>
</dbReference>
<keyword evidence="1" id="KW-0540">Nuclease</keyword>
<name>A0A4Y9F948_9DEIN</name>
<organism evidence="5 6">
    <name type="scientific">Thermus tengchongensis</name>
    <dbReference type="NCBI Taxonomy" id="1214928"/>
    <lineage>
        <taxon>Bacteria</taxon>
        <taxon>Thermotogati</taxon>
        <taxon>Deinococcota</taxon>
        <taxon>Deinococci</taxon>
        <taxon>Thermales</taxon>
        <taxon>Thermaceae</taxon>
        <taxon>Thermus</taxon>
    </lineage>
</organism>
<evidence type="ECO:0000313" key="5">
    <source>
        <dbReference type="EMBL" id="TFU25043.1"/>
    </source>
</evidence>
<evidence type="ECO:0000259" key="4">
    <source>
        <dbReference type="PROSITE" id="PS50830"/>
    </source>
</evidence>
<evidence type="ECO:0000256" key="3">
    <source>
        <dbReference type="ARBA" id="ARBA00022801"/>
    </source>
</evidence>
<dbReference type="EMBL" id="SJZF01000038">
    <property type="protein sequence ID" value="TFU25043.1"/>
    <property type="molecule type" value="Genomic_DNA"/>
</dbReference>
<dbReference type="Gene3D" id="2.40.50.90">
    <property type="match status" value="1"/>
</dbReference>
<evidence type="ECO:0000313" key="6">
    <source>
        <dbReference type="Proteomes" id="UP000297668"/>
    </source>
</evidence>
<feature type="domain" description="TNase-like" evidence="4">
    <location>
        <begin position="31"/>
        <end position="172"/>
    </location>
</feature>
<reference evidence="5 6" key="1">
    <citation type="submission" date="2019-03" db="EMBL/GenBank/DDBJ databases">
        <title>Thermus tengchongensis species for the arsenic transformation mechanism.</title>
        <authorList>
            <person name="Yuan G.C."/>
        </authorList>
    </citation>
    <scope>NUCLEOTIDE SEQUENCE [LARGE SCALE GENOMIC DNA]</scope>
    <source>
        <strain evidence="5 6">15W</strain>
    </source>
</reference>
<dbReference type="GO" id="GO:0016787">
    <property type="term" value="F:hydrolase activity"/>
    <property type="evidence" value="ECO:0007669"/>
    <property type="project" value="UniProtKB-KW"/>
</dbReference>
<dbReference type="AlphaFoldDB" id="A0A4Y9F948"/>